<dbReference type="AlphaFoldDB" id="A0A8J5IVW8"/>
<dbReference type="Proteomes" id="UP000709295">
    <property type="component" value="Unassembled WGS sequence"/>
</dbReference>
<sequence length="95" mass="11059">MFRVVRNGFGGDGVLARMVTTAMKTRDRTIIATATEFEEALFQRWSRSNIKPEDVYTKILDSKEGNLEKAIVARYTEYYDELNPQVYTFNIPRRS</sequence>
<evidence type="ECO:0000313" key="1">
    <source>
        <dbReference type="EMBL" id="KAG6948032.1"/>
    </source>
</evidence>
<gene>
    <name evidence="1" type="ORF">JG688_00015276</name>
</gene>
<keyword evidence="2" id="KW-1185">Reference proteome</keyword>
<protein>
    <submittedName>
        <fullName evidence="1">Uncharacterized protein</fullName>
    </submittedName>
</protein>
<organism evidence="1 2">
    <name type="scientific">Phytophthora aleatoria</name>
    <dbReference type="NCBI Taxonomy" id="2496075"/>
    <lineage>
        <taxon>Eukaryota</taxon>
        <taxon>Sar</taxon>
        <taxon>Stramenopiles</taxon>
        <taxon>Oomycota</taxon>
        <taxon>Peronosporomycetes</taxon>
        <taxon>Peronosporales</taxon>
        <taxon>Peronosporaceae</taxon>
        <taxon>Phytophthora</taxon>
    </lineage>
</organism>
<dbReference type="EMBL" id="JAENGY010001621">
    <property type="protein sequence ID" value="KAG6948032.1"/>
    <property type="molecule type" value="Genomic_DNA"/>
</dbReference>
<comment type="caution">
    <text evidence="1">The sequence shown here is derived from an EMBL/GenBank/DDBJ whole genome shotgun (WGS) entry which is preliminary data.</text>
</comment>
<reference evidence="1" key="1">
    <citation type="submission" date="2021-01" db="EMBL/GenBank/DDBJ databases">
        <title>Phytophthora aleatoria, a newly-described species from Pinus radiata is distinct from Phytophthora cactorum isolates based on comparative genomics.</title>
        <authorList>
            <person name="Mcdougal R."/>
            <person name="Panda P."/>
            <person name="Williams N."/>
            <person name="Studholme D.J."/>
        </authorList>
    </citation>
    <scope>NUCLEOTIDE SEQUENCE</scope>
    <source>
        <strain evidence="1">NZFS 4037</strain>
    </source>
</reference>
<name>A0A8J5IVW8_9STRA</name>
<proteinExistence type="predicted"/>
<accession>A0A8J5IVW8</accession>
<evidence type="ECO:0000313" key="2">
    <source>
        <dbReference type="Proteomes" id="UP000709295"/>
    </source>
</evidence>